<dbReference type="Pfam" id="PF09341">
    <property type="entry name" value="Pcc1"/>
    <property type="match status" value="1"/>
</dbReference>
<dbReference type="Gene3D" id="3.30.310.50">
    <property type="entry name" value="Alpha-D-phosphohexomutase, C-terminal domain"/>
    <property type="match status" value="1"/>
</dbReference>
<dbReference type="STRING" id="362976.HQ_1285A"/>
<dbReference type="eggNOG" id="arCOG04414">
    <property type="taxonomic scope" value="Archaea"/>
</dbReference>
<gene>
    <name evidence="3" type="primary">pcc1</name>
    <name evidence="3" type="ordered locus">HQ_1285A</name>
</gene>
<reference evidence="3 4" key="1">
    <citation type="journal article" date="2006" name="BMC Genomics">
        <title>The genome of the square archaeon Haloquadratum walsbyi: life at the limits of water activity.</title>
        <authorList>
            <person name="Bolhuis H.H."/>
            <person name="Palm P.P."/>
            <person name="Wende A.W."/>
            <person name="Falb M.M."/>
            <person name="Rampp M.M."/>
            <person name="Rodriguez-Valera F.F."/>
            <person name="Pfeiffer F.F."/>
            <person name="Oesterhelt D.D."/>
        </authorList>
    </citation>
    <scope>NUCLEOTIDE SEQUENCE [LARGE SCALE GENOMIC DNA]</scope>
    <source>
        <strain evidence="4">DSM 16790 / HBSQ001</strain>
    </source>
</reference>
<dbReference type="EMBL" id="AM180088">
    <property type="protein sequence ID" value="CAJ51414.1"/>
    <property type="molecule type" value="Genomic_DNA"/>
</dbReference>
<protein>
    <submittedName>
        <fullName evidence="3">KEOPS complex subunit Pcc1</fullName>
    </submittedName>
</protein>
<proteinExistence type="inferred from homology"/>
<dbReference type="InterPro" id="IPR015419">
    <property type="entry name" value="CTAG/Pcc1"/>
</dbReference>
<evidence type="ECO:0000256" key="2">
    <source>
        <dbReference type="SAM" id="MobiDB-lite"/>
    </source>
</evidence>
<sequence length="138" mass="14765">MNTDSGIDGDTAKSDHSGNIGKIEMSADSSHNTITDIHSSVTTDGETNSVSQKCHTLELTWDYTSVQHAQVVRLAVEQEVGEIDDARSCAQVENNGTTVTVNIAAADLIALRAGANTWTRFVAVAEQLFNSADDLKIE</sequence>
<dbReference type="NCBIfam" id="NF011470">
    <property type="entry name" value="PRK14887.1"/>
    <property type="match status" value="1"/>
</dbReference>
<evidence type="ECO:0000313" key="3">
    <source>
        <dbReference type="EMBL" id="CAJ51414.1"/>
    </source>
</evidence>
<dbReference type="AlphaFoldDB" id="Q18KN2"/>
<feature type="compositionally biased region" description="Polar residues" evidence="2">
    <location>
        <begin position="27"/>
        <end position="49"/>
    </location>
</feature>
<dbReference type="Proteomes" id="UP000001975">
    <property type="component" value="Chromosome"/>
</dbReference>
<keyword evidence="4" id="KW-1185">Reference proteome</keyword>
<accession>Q18KN2</accession>
<feature type="region of interest" description="Disordered" evidence="2">
    <location>
        <begin position="1"/>
        <end position="49"/>
    </location>
</feature>
<dbReference type="RefSeq" id="WP_011570573.1">
    <property type="nucleotide sequence ID" value="NC_008212.1"/>
</dbReference>
<evidence type="ECO:0000256" key="1">
    <source>
        <dbReference type="ARBA" id="ARBA00007073"/>
    </source>
</evidence>
<name>Q18KN2_HALWD</name>
<dbReference type="HOGENOM" id="CLU_1922749_0_0_2"/>
<evidence type="ECO:0000313" key="4">
    <source>
        <dbReference type="Proteomes" id="UP000001975"/>
    </source>
</evidence>
<organism evidence="3 4">
    <name type="scientific">Haloquadratum walsbyi (strain DSM 16790 / HBSQ001)</name>
    <dbReference type="NCBI Taxonomy" id="362976"/>
    <lineage>
        <taxon>Archaea</taxon>
        <taxon>Methanobacteriati</taxon>
        <taxon>Methanobacteriota</taxon>
        <taxon>Stenosarchaea group</taxon>
        <taxon>Halobacteria</taxon>
        <taxon>Halobacteriales</taxon>
        <taxon>Haloferacaceae</taxon>
        <taxon>Haloquadratum</taxon>
    </lineage>
</organism>
<dbReference type="GeneID" id="55549481"/>
<comment type="similarity">
    <text evidence="1">Belongs to the CTAG/PCC1 family.</text>
</comment>
<dbReference type="KEGG" id="hwa:HQ_1285A"/>